<dbReference type="EMBL" id="KQ235043">
    <property type="protein sequence ID" value="KMZ93281.1"/>
    <property type="molecule type" value="Genomic_DNA"/>
</dbReference>
<reference evidence="1 2" key="1">
    <citation type="submission" date="2011-08" db="EMBL/GenBank/DDBJ databases">
        <title>The Genome Sequence of Plasmodium vivax Mauritania I.</title>
        <authorList>
            <consortium name="The Broad Institute Genome Sequencing Platform"/>
            <consortium name="The Broad Institute Genome Sequencing Center for Infectious Disease"/>
            <person name="Neafsey D."/>
            <person name="Carlton J."/>
            <person name="Barnwell J."/>
            <person name="Collins W."/>
            <person name="Escalante A."/>
            <person name="Mullikin J."/>
            <person name="Saul A."/>
            <person name="Guigo R."/>
            <person name="Camara F."/>
            <person name="Young S.K."/>
            <person name="Zeng Q."/>
            <person name="Gargeya S."/>
            <person name="Fitzgerald M."/>
            <person name="Haas B."/>
            <person name="Abouelleil A."/>
            <person name="Alvarado L."/>
            <person name="Arachchi H.M."/>
            <person name="Berlin A."/>
            <person name="Brown A."/>
            <person name="Chapman S.B."/>
            <person name="Chen Z."/>
            <person name="Dunbar C."/>
            <person name="Freedman E."/>
            <person name="Gearin G."/>
            <person name="Gellesch M."/>
            <person name="Goldberg J."/>
            <person name="Griggs A."/>
            <person name="Gujja S."/>
            <person name="Heiman D."/>
            <person name="Howarth C."/>
            <person name="Larson L."/>
            <person name="Lui A."/>
            <person name="MacDonald P.J.P."/>
            <person name="Montmayeur A."/>
            <person name="Murphy C."/>
            <person name="Neiman D."/>
            <person name="Pearson M."/>
            <person name="Priest M."/>
            <person name="Roberts A."/>
            <person name="Saif S."/>
            <person name="Shea T."/>
            <person name="Shenoy N."/>
            <person name="Sisk P."/>
            <person name="Stolte C."/>
            <person name="Sykes S."/>
            <person name="Wortman J."/>
            <person name="Nusbaum C."/>
            <person name="Birren B."/>
        </authorList>
    </citation>
    <scope>NUCLEOTIDE SEQUENCE [LARGE SCALE GENOMIC DNA]</scope>
    <source>
        <strain evidence="1 2">Mauritania I</strain>
    </source>
</reference>
<gene>
    <name evidence="1" type="ORF">PVMG_05569</name>
</gene>
<dbReference type="Proteomes" id="UP000053776">
    <property type="component" value="Unassembled WGS sequence"/>
</dbReference>
<dbReference type="InterPro" id="IPR008780">
    <property type="entry name" value="Plasmodium_Vir"/>
</dbReference>
<name>A0A0J9TDX1_PLAVI</name>
<dbReference type="AlphaFoldDB" id="A0A0J9TDX1"/>
<evidence type="ECO:0000313" key="1">
    <source>
        <dbReference type="EMBL" id="KMZ93281.1"/>
    </source>
</evidence>
<accession>A0A0J9TDX1</accession>
<dbReference type="Pfam" id="PF05795">
    <property type="entry name" value="Plasmodium_Vir"/>
    <property type="match status" value="1"/>
</dbReference>
<proteinExistence type="predicted"/>
<organism evidence="1 2">
    <name type="scientific">Plasmodium vivax Mauritania I</name>
    <dbReference type="NCBI Taxonomy" id="1035515"/>
    <lineage>
        <taxon>Eukaryota</taxon>
        <taxon>Sar</taxon>
        <taxon>Alveolata</taxon>
        <taxon>Apicomplexa</taxon>
        <taxon>Aconoidasida</taxon>
        <taxon>Haemosporida</taxon>
        <taxon>Plasmodiidae</taxon>
        <taxon>Plasmodium</taxon>
        <taxon>Plasmodium (Plasmodium)</taxon>
    </lineage>
</organism>
<sequence length="73" mass="8650">MFDNKTNSAHFHSILNGLNEVLYQVNNSLPEGAKSCLFYLDGNFEKWEEEKYLHDYFKNYDQISKCGQNCNKY</sequence>
<protein>
    <submittedName>
        <fullName evidence="1">Uncharacterized protein</fullName>
    </submittedName>
</protein>
<evidence type="ECO:0000313" key="2">
    <source>
        <dbReference type="Proteomes" id="UP000053776"/>
    </source>
</evidence>